<dbReference type="EMBL" id="VUOA01000005">
    <property type="protein sequence ID" value="KAA2244029.1"/>
    <property type="molecule type" value="Genomic_DNA"/>
</dbReference>
<accession>A0A5B2W1D9</accession>
<dbReference type="PANTHER" id="PTHR30348:SF14">
    <property type="entry name" value="BLR8050 PROTEIN"/>
    <property type="match status" value="1"/>
</dbReference>
<reference evidence="1 2" key="1">
    <citation type="submission" date="2019-09" db="EMBL/GenBank/DDBJ databases">
        <title>Salinarimonas rosea gen. nov., sp. nov., a new member of the a-2 subgroup of the Proteobacteria.</title>
        <authorList>
            <person name="Liu J."/>
        </authorList>
    </citation>
    <scope>NUCLEOTIDE SEQUENCE [LARGE SCALE GENOMIC DNA]</scope>
    <source>
        <strain evidence="1 2">BN140002</strain>
    </source>
</reference>
<dbReference type="InterPro" id="IPR002763">
    <property type="entry name" value="DUF72"/>
</dbReference>
<sequence>MSRAEIIRIGTAAWSIPKPHADAFPPDGSHLERYAAVFDAVEINTSFYRPHQRSTYERWAASVPETFRFAVKMPKAITHECRLTDCDALLDRFLFEVAGLGERLGPVLVQLPPKLAFHEGVSDGFLHALRARFPGDVVCEPRHASWFTPAVDALFDELRIARVAADPAPVAGAGDPAGWPGLVYYRLHGSPRIYYSPYDDETLSRIAARLRDDRALGRAVWCIFDNTAAFAATHDALVTRARAHDPGIDLR</sequence>
<dbReference type="Proteomes" id="UP000323142">
    <property type="component" value="Unassembled WGS sequence"/>
</dbReference>
<reference evidence="1 2" key="2">
    <citation type="submission" date="2019-09" db="EMBL/GenBank/DDBJ databases">
        <authorList>
            <person name="Jin C."/>
        </authorList>
    </citation>
    <scope>NUCLEOTIDE SEQUENCE [LARGE SCALE GENOMIC DNA]</scope>
    <source>
        <strain evidence="1 2">BN140002</strain>
    </source>
</reference>
<proteinExistence type="predicted"/>
<dbReference type="OrthoDB" id="9780310at2"/>
<evidence type="ECO:0000313" key="1">
    <source>
        <dbReference type="EMBL" id="KAA2244029.1"/>
    </source>
</evidence>
<name>A0A5B2W1D9_9HYPH</name>
<evidence type="ECO:0000313" key="2">
    <source>
        <dbReference type="Proteomes" id="UP000323142"/>
    </source>
</evidence>
<dbReference type="PANTHER" id="PTHR30348">
    <property type="entry name" value="UNCHARACTERIZED PROTEIN YECE"/>
    <property type="match status" value="1"/>
</dbReference>
<comment type="caution">
    <text evidence="1">The sequence shown here is derived from an EMBL/GenBank/DDBJ whole genome shotgun (WGS) entry which is preliminary data.</text>
</comment>
<dbReference type="AlphaFoldDB" id="A0A5B2W1D9"/>
<protein>
    <submittedName>
        <fullName evidence="1">DUF72 domain-containing protein</fullName>
    </submittedName>
</protein>
<dbReference type="InterPro" id="IPR036520">
    <property type="entry name" value="UPF0759_sf"/>
</dbReference>
<gene>
    <name evidence="1" type="ORF">F0L46_01940</name>
</gene>
<dbReference type="RefSeq" id="WP_149815341.1">
    <property type="nucleotide sequence ID" value="NZ_VUOA01000005.1"/>
</dbReference>
<dbReference type="Gene3D" id="3.20.20.410">
    <property type="entry name" value="Protein of unknown function UPF0759"/>
    <property type="match status" value="1"/>
</dbReference>
<keyword evidence="2" id="KW-1185">Reference proteome</keyword>
<organism evidence="1 2">
    <name type="scientific">Salinarimonas soli</name>
    <dbReference type="NCBI Taxonomy" id="1638099"/>
    <lineage>
        <taxon>Bacteria</taxon>
        <taxon>Pseudomonadati</taxon>
        <taxon>Pseudomonadota</taxon>
        <taxon>Alphaproteobacteria</taxon>
        <taxon>Hyphomicrobiales</taxon>
        <taxon>Salinarimonadaceae</taxon>
        <taxon>Salinarimonas</taxon>
    </lineage>
</organism>
<dbReference type="Pfam" id="PF01904">
    <property type="entry name" value="DUF72"/>
    <property type="match status" value="1"/>
</dbReference>
<dbReference type="SUPFAM" id="SSF117396">
    <property type="entry name" value="TM1631-like"/>
    <property type="match status" value="1"/>
</dbReference>